<dbReference type="Proteomes" id="UP001501079">
    <property type="component" value="Unassembled WGS sequence"/>
</dbReference>
<dbReference type="EMBL" id="BAABBW010000001">
    <property type="protein sequence ID" value="GAA4168612.1"/>
    <property type="molecule type" value="Genomic_DNA"/>
</dbReference>
<organism evidence="1 2">
    <name type="scientific">Gryllotalpicola koreensis</name>
    <dbReference type="NCBI Taxonomy" id="993086"/>
    <lineage>
        <taxon>Bacteria</taxon>
        <taxon>Bacillati</taxon>
        <taxon>Actinomycetota</taxon>
        <taxon>Actinomycetes</taxon>
        <taxon>Micrococcales</taxon>
        <taxon>Microbacteriaceae</taxon>
        <taxon>Gryllotalpicola</taxon>
    </lineage>
</organism>
<evidence type="ECO:0000313" key="1">
    <source>
        <dbReference type="EMBL" id="GAA4168612.1"/>
    </source>
</evidence>
<reference evidence="2" key="1">
    <citation type="journal article" date="2019" name="Int. J. Syst. Evol. Microbiol.">
        <title>The Global Catalogue of Microorganisms (GCM) 10K type strain sequencing project: providing services to taxonomists for standard genome sequencing and annotation.</title>
        <authorList>
            <consortium name="The Broad Institute Genomics Platform"/>
            <consortium name="The Broad Institute Genome Sequencing Center for Infectious Disease"/>
            <person name="Wu L."/>
            <person name="Ma J."/>
        </authorList>
    </citation>
    <scope>NUCLEOTIDE SEQUENCE [LARGE SCALE GENOMIC DNA]</scope>
    <source>
        <strain evidence="2">JCM 17591</strain>
    </source>
</reference>
<protein>
    <submittedName>
        <fullName evidence="1">Uncharacterized protein</fullName>
    </submittedName>
</protein>
<accession>A0ABP7ZRF0</accession>
<sequence length="81" mass="8777">MIDRVEPVAGEAVLVVVEAEQRDVADALKGHGHVLAFLAVLVDVLSPRYGASVGGLCETRSDKRVVDICSYFRLLILALRD</sequence>
<comment type="caution">
    <text evidence="1">The sequence shown here is derived from an EMBL/GenBank/DDBJ whole genome shotgun (WGS) entry which is preliminary data.</text>
</comment>
<gene>
    <name evidence="1" type="ORF">GCM10022287_03880</name>
</gene>
<name>A0ABP7ZRF0_9MICO</name>
<evidence type="ECO:0000313" key="2">
    <source>
        <dbReference type="Proteomes" id="UP001501079"/>
    </source>
</evidence>
<keyword evidence="2" id="KW-1185">Reference proteome</keyword>
<proteinExistence type="predicted"/>